<comment type="caution">
    <text evidence="2">The sequence shown here is derived from an EMBL/GenBank/DDBJ whole genome shotgun (WGS) entry which is preliminary data.</text>
</comment>
<accession>A0A6A0GXG9</accession>
<dbReference type="EMBL" id="JQDR03012152">
    <property type="protein sequence ID" value="KAA0191686.1"/>
    <property type="molecule type" value="Genomic_DNA"/>
</dbReference>
<reference evidence="2" key="3">
    <citation type="submission" date="2019-06" db="EMBL/GenBank/DDBJ databases">
        <authorList>
            <person name="Poynton C."/>
            <person name="Hasenbein S."/>
            <person name="Benoit J.B."/>
            <person name="Sepulveda M.S."/>
            <person name="Poelchau M.F."/>
            <person name="Murali S.C."/>
            <person name="Chen S."/>
            <person name="Glastad K.M."/>
            <person name="Werren J.H."/>
            <person name="Vineis J.H."/>
            <person name="Bowen J.L."/>
            <person name="Friedrich M."/>
            <person name="Jones J."/>
            <person name="Robertson H.M."/>
            <person name="Feyereisen R."/>
            <person name="Mechler-Hickson A."/>
            <person name="Mathers N."/>
            <person name="Lee C.E."/>
            <person name="Colbourne J.K."/>
            <person name="Biales A."/>
            <person name="Johnston J.S."/>
            <person name="Wellborn G.A."/>
            <person name="Rosendale A.J."/>
            <person name="Cridge A.G."/>
            <person name="Munoz-Torres M.C."/>
            <person name="Bain P.A."/>
            <person name="Manny A.R."/>
            <person name="Major K.M."/>
            <person name="Lambert F.N."/>
            <person name="Vulpe C.D."/>
            <person name="Tuck P."/>
            <person name="Blalock B.J."/>
            <person name="Lin Y.-Y."/>
            <person name="Smith M.E."/>
            <person name="Ochoa-Acuna H."/>
            <person name="Chen M.-J.M."/>
            <person name="Childers C.P."/>
            <person name="Qu J."/>
            <person name="Dugan S."/>
            <person name="Lee S.L."/>
            <person name="Chao H."/>
            <person name="Dinh H."/>
            <person name="Han Y."/>
            <person name="Doddapaneni H."/>
            <person name="Worley K.C."/>
            <person name="Muzny D.M."/>
            <person name="Gibbs R.A."/>
            <person name="Richards S."/>
        </authorList>
    </citation>
    <scope>NUCLEOTIDE SEQUENCE</scope>
    <source>
        <strain evidence="2">HAZT.00-mixed</strain>
        <tissue evidence="2">Whole organism</tissue>
    </source>
</reference>
<dbReference type="SMART" id="SM00409">
    <property type="entry name" value="IG"/>
    <property type="match status" value="1"/>
</dbReference>
<name>A0A6A0GXG9_HYAAZ</name>
<sequence length="128" mass="14259">MTRVPSLEVEIVGADVTVTLRLSMQREAEAEILGSPEKHVKAGSILRLVCILRHTTESPAYVFWYRDQQMINYNEQQSVVVESDEHTSVLLVTRADRQHSGNYTCLPSNARPASILVHILNGELGESG</sequence>
<dbReference type="InterPro" id="IPR007110">
    <property type="entry name" value="Ig-like_dom"/>
</dbReference>
<dbReference type="Gene3D" id="2.60.40.10">
    <property type="entry name" value="Immunoglobulins"/>
    <property type="match status" value="1"/>
</dbReference>
<gene>
    <name evidence="2" type="ORF">HAZT_HAZT008745</name>
</gene>
<dbReference type="GO" id="GO:0050808">
    <property type="term" value="P:synapse organization"/>
    <property type="evidence" value="ECO:0007669"/>
    <property type="project" value="TreeGrafter"/>
</dbReference>
<proteinExistence type="predicted"/>
<dbReference type="PANTHER" id="PTHR23279">
    <property type="entry name" value="DEFECTIVE PROBOSCIS EXTENSION RESPONSE DPR -RELATED"/>
    <property type="match status" value="1"/>
</dbReference>
<dbReference type="SUPFAM" id="SSF48726">
    <property type="entry name" value="Immunoglobulin"/>
    <property type="match status" value="1"/>
</dbReference>
<evidence type="ECO:0000313" key="2">
    <source>
        <dbReference type="EMBL" id="KAA0191686.1"/>
    </source>
</evidence>
<organism evidence="2">
    <name type="scientific">Hyalella azteca</name>
    <name type="common">Amphipod</name>
    <dbReference type="NCBI Taxonomy" id="294128"/>
    <lineage>
        <taxon>Eukaryota</taxon>
        <taxon>Metazoa</taxon>
        <taxon>Ecdysozoa</taxon>
        <taxon>Arthropoda</taxon>
        <taxon>Crustacea</taxon>
        <taxon>Multicrustacea</taxon>
        <taxon>Malacostraca</taxon>
        <taxon>Eumalacostraca</taxon>
        <taxon>Peracarida</taxon>
        <taxon>Amphipoda</taxon>
        <taxon>Senticaudata</taxon>
        <taxon>Talitrida</taxon>
        <taxon>Talitroidea</taxon>
        <taxon>Hyalellidae</taxon>
        <taxon>Hyalella</taxon>
    </lineage>
</organism>
<dbReference type="AlphaFoldDB" id="A0A6A0GXG9"/>
<dbReference type="CDD" id="cd00096">
    <property type="entry name" value="Ig"/>
    <property type="match status" value="1"/>
</dbReference>
<reference evidence="2" key="1">
    <citation type="submission" date="2014-08" db="EMBL/GenBank/DDBJ databases">
        <authorList>
            <person name="Murali S."/>
            <person name="Richards S."/>
            <person name="Bandaranaike D."/>
            <person name="Bellair M."/>
            <person name="Blankenburg K."/>
            <person name="Chao H."/>
            <person name="Dinh H."/>
            <person name="Doddapaneni H."/>
            <person name="Dugan-Rocha S."/>
            <person name="Elkadiri S."/>
            <person name="Gnanaolivu R."/>
            <person name="Hughes D."/>
            <person name="Lee S."/>
            <person name="Li M."/>
            <person name="Ming W."/>
            <person name="Munidasa M."/>
            <person name="Muniz J."/>
            <person name="Nguyen L."/>
            <person name="Osuji N."/>
            <person name="Pu L.-L."/>
            <person name="Puazo M."/>
            <person name="Skinner E."/>
            <person name="Qu C."/>
            <person name="Quiroz J."/>
            <person name="Raj R."/>
            <person name="Weissenberger G."/>
            <person name="Xin Y."/>
            <person name="Zou X."/>
            <person name="Han Y."/>
            <person name="Worley K."/>
            <person name="Muzny D."/>
            <person name="Gibbs R."/>
        </authorList>
    </citation>
    <scope>NUCLEOTIDE SEQUENCE</scope>
    <source>
        <strain evidence="2">HAZT.00-mixed</strain>
        <tissue evidence="2">Whole organism</tissue>
    </source>
</reference>
<dbReference type="InterPro" id="IPR003599">
    <property type="entry name" value="Ig_sub"/>
</dbReference>
<feature type="domain" description="Ig-like" evidence="1">
    <location>
        <begin position="5"/>
        <end position="116"/>
    </location>
</feature>
<evidence type="ECO:0000259" key="1">
    <source>
        <dbReference type="PROSITE" id="PS50835"/>
    </source>
</evidence>
<dbReference type="PANTHER" id="PTHR23279:SF2">
    <property type="entry name" value="DEFECTIVE PROBOSCIS EXTENSION RESPONSE 19, ISOFORM A"/>
    <property type="match status" value="1"/>
</dbReference>
<dbReference type="InterPro" id="IPR013783">
    <property type="entry name" value="Ig-like_fold"/>
</dbReference>
<dbReference type="Pfam" id="PF13927">
    <property type="entry name" value="Ig_3"/>
    <property type="match status" value="1"/>
</dbReference>
<reference evidence="2" key="2">
    <citation type="journal article" date="2018" name="Environ. Sci. Technol.">
        <title>The Toxicogenome of Hyalella azteca: A Model for Sediment Ecotoxicology and Evolutionary Toxicology.</title>
        <authorList>
            <person name="Poynton H.C."/>
            <person name="Hasenbein S."/>
            <person name="Benoit J.B."/>
            <person name="Sepulveda M.S."/>
            <person name="Poelchau M.F."/>
            <person name="Hughes D.S.T."/>
            <person name="Murali S.C."/>
            <person name="Chen S."/>
            <person name="Glastad K.M."/>
            <person name="Goodisman M.A.D."/>
            <person name="Werren J.H."/>
            <person name="Vineis J.H."/>
            <person name="Bowen J.L."/>
            <person name="Friedrich M."/>
            <person name="Jones J."/>
            <person name="Robertson H.M."/>
            <person name="Feyereisen R."/>
            <person name="Mechler-Hickson A."/>
            <person name="Mathers N."/>
            <person name="Lee C.E."/>
            <person name="Colbourne J.K."/>
            <person name="Biales A."/>
            <person name="Johnston J.S."/>
            <person name="Wellborn G.A."/>
            <person name="Rosendale A.J."/>
            <person name="Cridge A.G."/>
            <person name="Munoz-Torres M.C."/>
            <person name="Bain P.A."/>
            <person name="Manny A.R."/>
            <person name="Major K.M."/>
            <person name="Lambert F.N."/>
            <person name="Vulpe C.D."/>
            <person name="Tuck P."/>
            <person name="Blalock B.J."/>
            <person name="Lin Y.Y."/>
            <person name="Smith M.E."/>
            <person name="Ochoa-Acuna H."/>
            <person name="Chen M.M."/>
            <person name="Childers C.P."/>
            <person name="Qu J."/>
            <person name="Dugan S."/>
            <person name="Lee S.L."/>
            <person name="Chao H."/>
            <person name="Dinh H."/>
            <person name="Han Y."/>
            <person name="Doddapaneni H."/>
            <person name="Worley K.C."/>
            <person name="Muzny D.M."/>
            <person name="Gibbs R.A."/>
            <person name="Richards S."/>
        </authorList>
    </citation>
    <scope>NUCLEOTIDE SEQUENCE</scope>
    <source>
        <strain evidence="2">HAZT.00-mixed</strain>
        <tissue evidence="2">Whole organism</tissue>
    </source>
</reference>
<dbReference type="InterPro" id="IPR037448">
    <property type="entry name" value="Zig-8"/>
</dbReference>
<dbReference type="PROSITE" id="PS50835">
    <property type="entry name" value="IG_LIKE"/>
    <property type="match status" value="1"/>
</dbReference>
<dbReference type="GO" id="GO:0032589">
    <property type="term" value="C:neuron projection membrane"/>
    <property type="evidence" value="ECO:0007669"/>
    <property type="project" value="TreeGrafter"/>
</dbReference>
<dbReference type="InterPro" id="IPR036179">
    <property type="entry name" value="Ig-like_dom_sf"/>
</dbReference>
<protein>
    <recommendedName>
        <fullName evidence="1">Ig-like domain-containing protein</fullName>
    </recommendedName>
</protein>
<dbReference type="Proteomes" id="UP000711488">
    <property type="component" value="Unassembled WGS sequence"/>
</dbReference>